<dbReference type="EMBL" id="JARXVH010000032">
    <property type="protein sequence ID" value="MDH6222349.1"/>
    <property type="molecule type" value="Genomic_DNA"/>
</dbReference>
<dbReference type="PROSITE" id="PS50977">
    <property type="entry name" value="HTH_TETR_2"/>
    <property type="match status" value="1"/>
</dbReference>
<proteinExistence type="predicted"/>
<evidence type="ECO:0000256" key="4">
    <source>
        <dbReference type="PROSITE-ProRule" id="PRU00335"/>
    </source>
</evidence>
<dbReference type="PRINTS" id="PR00455">
    <property type="entry name" value="HTHTETR"/>
</dbReference>
<dbReference type="InterPro" id="IPR050109">
    <property type="entry name" value="HTH-type_TetR-like_transc_reg"/>
</dbReference>
<accession>A0ABT6M2K7</accession>
<keyword evidence="3" id="KW-0804">Transcription</keyword>
<keyword evidence="2 4" id="KW-0238">DNA-binding</keyword>
<dbReference type="SUPFAM" id="SSF46689">
    <property type="entry name" value="Homeodomain-like"/>
    <property type="match status" value="1"/>
</dbReference>
<feature type="domain" description="HTH tetR-type" evidence="5">
    <location>
        <begin position="8"/>
        <end position="68"/>
    </location>
</feature>
<gene>
    <name evidence="6" type="ORF">M2283_009698</name>
</gene>
<evidence type="ECO:0000313" key="6">
    <source>
        <dbReference type="EMBL" id="MDH6222349.1"/>
    </source>
</evidence>
<evidence type="ECO:0000256" key="1">
    <source>
        <dbReference type="ARBA" id="ARBA00023015"/>
    </source>
</evidence>
<dbReference type="RefSeq" id="WP_280882986.1">
    <property type="nucleotide sequence ID" value="NZ_JARXVH010000032.1"/>
</dbReference>
<dbReference type="PANTHER" id="PTHR30055:SF234">
    <property type="entry name" value="HTH-TYPE TRANSCRIPTIONAL REGULATOR BETI"/>
    <property type="match status" value="1"/>
</dbReference>
<evidence type="ECO:0000259" key="5">
    <source>
        <dbReference type="PROSITE" id="PS50977"/>
    </source>
</evidence>
<evidence type="ECO:0000256" key="3">
    <source>
        <dbReference type="ARBA" id="ARBA00023163"/>
    </source>
</evidence>
<protein>
    <submittedName>
        <fullName evidence="6">AcrR family transcriptional regulator</fullName>
    </submittedName>
</protein>
<dbReference type="PANTHER" id="PTHR30055">
    <property type="entry name" value="HTH-TYPE TRANSCRIPTIONAL REGULATOR RUTR"/>
    <property type="match status" value="1"/>
</dbReference>
<dbReference type="Gene3D" id="1.10.357.10">
    <property type="entry name" value="Tetracycline Repressor, domain 2"/>
    <property type="match status" value="1"/>
</dbReference>
<reference evidence="6 7" key="1">
    <citation type="submission" date="2023-04" db="EMBL/GenBank/DDBJ databases">
        <title>Forest soil microbial communities from Buena Vista Peninsula, Colon Province, Panama.</title>
        <authorList>
            <person name="Bouskill N."/>
        </authorList>
    </citation>
    <scope>NUCLEOTIDE SEQUENCE [LARGE SCALE GENOMIC DNA]</scope>
    <source>
        <strain evidence="6 7">GGS1</strain>
    </source>
</reference>
<name>A0ABT6M2K7_9ACTN</name>
<evidence type="ECO:0000256" key="2">
    <source>
        <dbReference type="ARBA" id="ARBA00023125"/>
    </source>
</evidence>
<dbReference type="Proteomes" id="UP001160499">
    <property type="component" value="Unassembled WGS sequence"/>
</dbReference>
<dbReference type="Pfam" id="PF00440">
    <property type="entry name" value="TetR_N"/>
    <property type="match status" value="1"/>
</dbReference>
<feature type="DNA-binding region" description="H-T-H motif" evidence="4">
    <location>
        <begin position="31"/>
        <end position="50"/>
    </location>
</feature>
<keyword evidence="7" id="KW-1185">Reference proteome</keyword>
<evidence type="ECO:0000313" key="7">
    <source>
        <dbReference type="Proteomes" id="UP001160499"/>
    </source>
</evidence>
<organism evidence="6 7">
    <name type="scientific">Streptomyces pseudovenezuelae</name>
    <dbReference type="NCBI Taxonomy" id="67350"/>
    <lineage>
        <taxon>Bacteria</taxon>
        <taxon>Bacillati</taxon>
        <taxon>Actinomycetota</taxon>
        <taxon>Actinomycetes</taxon>
        <taxon>Kitasatosporales</taxon>
        <taxon>Streptomycetaceae</taxon>
        <taxon>Streptomyces</taxon>
        <taxon>Streptomyces aurantiacus group</taxon>
    </lineage>
</organism>
<keyword evidence="1" id="KW-0805">Transcription regulation</keyword>
<dbReference type="InterPro" id="IPR009057">
    <property type="entry name" value="Homeodomain-like_sf"/>
</dbReference>
<sequence length="185" mass="20213">MAKQARARRTHELVLDAAAAEFLRHGYPRANLQHVADRTGLTKGALYGHFASKEQLAQALTTHLDEVVDKLVARTAAEDLPARDRLRTLSCALAERIESDVRVNAALRLVMDEIHSTPEPPKLLADLRALGERPPTAPLADLAIVILVGAYCTAPDPDRRGLAERVRDLWDAFPTDGQALSGTSR</sequence>
<comment type="caution">
    <text evidence="6">The sequence shown here is derived from an EMBL/GenBank/DDBJ whole genome shotgun (WGS) entry which is preliminary data.</text>
</comment>
<dbReference type="InterPro" id="IPR001647">
    <property type="entry name" value="HTH_TetR"/>
</dbReference>